<feature type="signal peptide" evidence="1">
    <location>
        <begin position="1"/>
        <end position="17"/>
    </location>
</feature>
<dbReference type="Proteomes" id="UP000075901">
    <property type="component" value="Unassembled WGS sequence"/>
</dbReference>
<sequence>MDFKFVISVLLAIPASPYEFSCFYEWCTLSNIDLTIDGLYPFTIIPNDTDTLILKGATGKRLNLTLLQNTPLLTLIVLANSKLEDIVVHQLKTPSSLVLRHVSLKQIHFHPSDNTLEHIRLCGVPFSVIPQSVLQLQHLVELEQCRSPLRNLRLSDLRNLHSLVNLNLSYNKIRTSSTSISTSHHQPRRPIARNLSGMRRWFAGALSSPADLPCFSSVTPTRDCGLSTFGRYAFTLSSGTRFVEPAFLGFGTSSS</sequence>
<keyword evidence="1" id="KW-0732">Signal</keyword>
<keyword evidence="3" id="KW-1185">Reference proteome</keyword>
<name>A0A182S7L1_9DIPT</name>
<dbReference type="VEuPathDB" id="VectorBase:AMAM001295"/>
<feature type="chain" id="PRO_5008135476" evidence="1">
    <location>
        <begin position="18"/>
        <end position="255"/>
    </location>
</feature>
<dbReference type="InterPro" id="IPR032675">
    <property type="entry name" value="LRR_dom_sf"/>
</dbReference>
<proteinExistence type="predicted"/>
<evidence type="ECO:0000313" key="2">
    <source>
        <dbReference type="EnsemblMetazoa" id="AMAM001295-PA"/>
    </source>
</evidence>
<dbReference type="AlphaFoldDB" id="A0A182S7L1"/>
<reference evidence="2" key="2">
    <citation type="submission" date="2020-05" db="UniProtKB">
        <authorList>
            <consortium name="EnsemblMetazoa"/>
        </authorList>
    </citation>
    <scope>IDENTIFICATION</scope>
    <source>
        <strain evidence="2">maculatus3</strain>
    </source>
</reference>
<accession>A0A182S7L1</accession>
<dbReference type="SUPFAM" id="SSF52058">
    <property type="entry name" value="L domain-like"/>
    <property type="match status" value="1"/>
</dbReference>
<evidence type="ECO:0000256" key="1">
    <source>
        <dbReference type="SAM" id="SignalP"/>
    </source>
</evidence>
<evidence type="ECO:0000313" key="3">
    <source>
        <dbReference type="Proteomes" id="UP000075901"/>
    </source>
</evidence>
<dbReference type="Gene3D" id="3.80.10.10">
    <property type="entry name" value="Ribonuclease Inhibitor"/>
    <property type="match status" value="1"/>
</dbReference>
<protein>
    <submittedName>
        <fullName evidence="2">Uncharacterized protein</fullName>
    </submittedName>
</protein>
<reference evidence="3" key="1">
    <citation type="submission" date="2013-09" db="EMBL/GenBank/DDBJ databases">
        <title>The Genome Sequence of Anopheles maculatus species B.</title>
        <authorList>
            <consortium name="The Broad Institute Genomics Platform"/>
            <person name="Neafsey D.E."/>
            <person name="Besansky N."/>
            <person name="Howell P."/>
            <person name="Walton C."/>
            <person name="Young S.K."/>
            <person name="Zeng Q."/>
            <person name="Gargeya S."/>
            <person name="Fitzgerald M."/>
            <person name="Haas B."/>
            <person name="Abouelleil A."/>
            <person name="Allen A.W."/>
            <person name="Alvarado L."/>
            <person name="Arachchi H.M."/>
            <person name="Berlin A.M."/>
            <person name="Chapman S.B."/>
            <person name="Gainer-Dewar J."/>
            <person name="Goldberg J."/>
            <person name="Griggs A."/>
            <person name="Gujja S."/>
            <person name="Hansen M."/>
            <person name="Howarth C."/>
            <person name="Imamovic A."/>
            <person name="Ireland A."/>
            <person name="Larimer J."/>
            <person name="McCowan C."/>
            <person name="Murphy C."/>
            <person name="Pearson M."/>
            <person name="Poon T.W."/>
            <person name="Priest M."/>
            <person name="Roberts A."/>
            <person name="Saif S."/>
            <person name="Shea T."/>
            <person name="Sisk P."/>
            <person name="Sykes S."/>
            <person name="Wortman J."/>
            <person name="Nusbaum C."/>
            <person name="Birren B."/>
        </authorList>
    </citation>
    <scope>NUCLEOTIDE SEQUENCE [LARGE SCALE GENOMIC DNA]</scope>
    <source>
        <strain evidence="3">maculatus3</strain>
    </source>
</reference>
<dbReference type="EnsemblMetazoa" id="AMAM001295-RA">
    <property type="protein sequence ID" value="AMAM001295-PA"/>
    <property type="gene ID" value="AMAM001295"/>
</dbReference>
<organism evidence="2 3">
    <name type="scientific">Anopheles maculatus</name>
    <dbReference type="NCBI Taxonomy" id="74869"/>
    <lineage>
        <taxon>Eukaryota</taxon>
        <taxon>Metazoa</taxon>
        <taxon>Ecdysozoa</taxon>
        <taxon>Arthropoda</taxon>
        <taxon>Hexapoda</taxon>
        <taxon>Insecta</taxon>
        <taxon>Pterygota</taxon>
        <taxon>Neoptera</taxon>
        <taxon>Endopterygota</taxon>
        <taxon>Diptera</taxon>
        <taxon>Nematocera</taxon>
        <taxon>Culicoidea</taxon>
        <taxon>Culicidae</taxon>
        <taxon>Anophelinae</taxon>
        <taxon>Anopheles</taxon>
        <taxon>Anopheles maculatus group</taxon>
    </lineage>
</organism>